<dbReference type="EMBL" id="LQYT01000147">
    <property type="protein sequence ID" value="KYD07604.1"/>
    <property type="molecule type" value="Genomic_DNA"/>
</dbReference>
<accession>A0A150L5N1</accession>
<protein>
    <submittedName>
        <fullName evidence="1">Uncharacterized protein</fullName>
    </submittedName>
</protein>
<evidence type="ECO:0000313" key="1">
    <source>
        <dbReference type="EMBL" id="KYD07604.1"/>
    </source>
</evidence>
<dbReference type="AlphaFoldDB" id="A0A150L5N1"/>
<organism evidence="1 2">
    <name type="scientific">Caldibacillus debilis</name>
    <dbReference type="NCBI Taxonomy" id="301148"/>
    <lineage>
        <taxon>Bacteria</taxon>
        <taxon>Bacillati</taxon>
        <taxon>Bacillota</taxon>
        <taxon>Bacilli</taxon>
        <taxon>Bacillales</taxon>
        <taxon>Bacillaceae</taxon>
        <taxon>Caldibacillus</taxon>
    </lineage>
</organism>
<name>A0A150L5N1_9BACI</name>
<proteinExistence type="predicted"/>
<gene>
    <name evidence="1" type="ORF">B4135_4285</name>
</gene>
<dbReference type="RefSeq" id="WP_020154309.1">
    <property type="nucleotide sequence ID" value="NZ_LQYT01000147.1"/>
</dbReference>
<evidence type="ECO:0000313" key="2">
    <source>
        <dbReference type="Proteomes" id="UP000075683"/>
    </source>
</evidence>
<dbReference type="OrthoDB" id="2974299at2"/>
<dbReference type="Proteomes" id="UP000075683">
    <property type="component" value="Unassembled WGS sequence"/>
</dbReference>
<comment type="caution">
    <text evidence="1">The sequence shown here is derived from an EMBL/GenBank/DDBJ whole genome shotgun (WGS) entry which is preliminary data.</text>
</comment>
<reference evidence="1 2" key="1">
    <citation type="submission" date="2016-01" db="EMBL/GenBank/DDBJ databases">
        <title>Draft Genome Sequences of Seven Thermophilic Sporeformers Isolated from Foods.</title>
        <authorList>
            <person name="Berendsen E.M."/>
            <person name="Wells-Bennik M.H."/>
            <person name="Krawcyk A.O."/>
            <person name="De Jong A."/>
            <person name="Holsappel S."/>
            <person name="Eijlander R.T."/>
            <person name="Kuipers O.P."/>
        </authorList>
    </citation>
    <scope>NUCLEOTIDE SEQUENCE [LARGE SCALE GENOMIC DNA]</scope>
    <source>
        <strain evidence="1 2">B4135</strain>
    </source>
</reference>
<sequence length="93" mass="10943">MHNPAFDKHFQAAALERIESVRIKFQKNGKDSPHFSQALRDLEEIERHLPENKKYLAEDVRKSLLAMMDEYDVKIYKLGFLDGLSFSKDMQDE</sequence>